<comment type="caution">
    <text evidence="3">The sequence shown here is derived from an EMBL/GenBank/DDBJ whole genome shotgun (WGS) entry which is preliminary data.</text>
</comment>
<keyword evidence="4" id="KW-1185">Reference proteome</keyword>
<proteinExistence type="predicted"/>
<keyword evidence="2" id="KW-0812">Transmembrane</keyword>
<evidence type="ECO:0000313" key="3">
    <source>
        <dbReference type="EMBL" id="CAK0761065.1"/>
    </source>
</evidence>
<feature type="transmembrane region" description="Helical" evidence="2">
    <location>
        <begin position="208"/>
        <end position="229"/>
    </location>
</feature>
<reference evidence="3 4" key="1">
    <citation type="submission" date="2023-10" db="EMBL/GenBank/DDBJ databases">
        <authorList>
            <person name="Maclean D."/>
            <person name="Macfadyen A."/>
        </authorList>
    </citation>
    <scope>NUCLEOTIDE SEQUENCE [LARGE SCALE GENOMIC DNA]</scope>
</reference>
<feature type="region of interest" description="Disordered" evidence="1">
    <location>
        <begin position="1"/>
        <end position="38"/>
    </location>
</feature>
<keyword evidence="2" id="KW-1133">Transmembrane helix</keyword>
<organism evidence="3 4">
    <name type="scientific">Coccomyxa viridis</name>
    <dbReference type="NCBI Taxonomy" id="1274662"/>
    <lineage>
        <taxon>Eukaryota</taxon>
        <taxon>Viridiplantae</taxon>
        <taxon>Chlorophyta</taxon>
        <taxon>core chlorophytes</taxon>
        <taxon>Trebouxiophyceae</taxon>
        <taxon>Trebouxiophyceae incertae sedis</taxon>
        <taxon>Coccomyxaceae</taxon>
        <taxon>Coccomyxa</taxon>
    </lineage>
</organism>
<dbReference type="Proteomes" id="UP001314263">
    <property type="component" value="Unassembled WGS sequence"/>
</dbReference>
<dbReference type="EMBL" id="CAUYUE010000004">
    <property type="protein sequence ID" value="CAK0761065.1"/>
    <property type="molecule type" value="Genomic_DNA"/>
</dbReference>
<dbReference type="AlphaFoldDB" id="A0AAV1HYI4"/>
<evidence type="ECO:0000313" key="4">
    <source>
        <dbReference type="Proteomes" id="UP001314263"/>
    </source>
</evidence>
<gene>
    <name evidence="3" type="ORF">CVIRNUC_002825</name>
</gene>
<name>A0AAV1HYI4_9CHLO</name>
<accession>A0AAV1HYI4</accession>
<protein>
    <submittedName>
        <fullName evidence="3">Uncharacterized protein</fullName>
    </submittedName>
</protein>
<evidence type="ECO:0000256" key="2">
    <source>
        <dbReference type="SAM" id="Phobius"/>
    </source>
</evidence>
<sequence length="238" mass="25602">MVSMILQRTRAHQQAGPSGRCSPTALQGRLPSLHLSSKLPRRRIVARADDEGPLGSGKLGQAVEDSYEEGGFDEGAAQVQRLLFRDRKELTGIEDIGQGFQTEFDDEGSEQKVRQPKASSAKQENGAKEASPKPSSFTSGKAASPFGKASGSSPFGTPSKVKASSAAKPFSGAGNQNLFKEMDNLSPFMQPDQMEEKPWWQNISLGQVLIVLSFTLIIGLMIGTFAVVYKAGGIHFNE</sequence>
<feature type="region of interest" description="Disordered" evidence="1">
    <location>
        <begin position="98"/>
        <end position="168"/>
    </location>
</feature>
<keyword evidence="2" id="KW-0472">Membrane</keyword>
<evidence type="ECO:0000256" key="1">
    <source>
        <dbReference type="SAM" id="MobiDB-lite"/>
    </source>
</evidence>